<gene>
    <name evidence="2" type="ORF">SAMN04488123_10794</name>
</gene>
<keyword evidence="1" id="KW-0812">Transmembrane</keyword>
<sequence>MADIPRWLIIAGVVLVAIGLIWQFGGRFLPLGRLPGDILFKSGGTTVYIPLMTGLLISIVLSLIFFVIGRFR</sequence>
<dbReference type="EMBL" id="FNEN01000007">
    <property type="protein sequence ID" value="SDI85132.1"/>
    <property type="molecule type" value="Genomic_DNA"/>
</dbReference>
<evidence type="ECO:0000313" key="3">
    <source>
        <dbReference type="Proteomes" id="UP000198853"/>
    </source>
</evidence>
<dbReference type="PANTHER" id="PTHR36443:SF1">
    <property type="entry name" value="BSR5223 PROTEIN"/>
    <property type="match status" value="1"/>
</dbReference>
<keyword evidence="1" id="KW-1133">Transmembrane helix</keyword>
<protein>
    <recommendedName>
        <fullName evidence="4">DUF2905 domain-containing protein</fullName>
    </recommendedName>
</protein>
<evidence type="ECO:0008006" key="4">
    <source>
        <dbReference type="Google" id="ProtNLM"/>
    </source>
</evidence>
<dbReference type="Pfam" id="PF11146">
    <property type="entry name" value="DUF2905"/>
    <property type="match status" value="1"/>
</dbReference>
<dbReference type="InterPro" id="IPR021320">
    <property type="entry name" value="DUF2905"/>
</dbReference>
<evidence type="ECO:0000256" key="1">
    <source>
        <dbReference type="SAM" id="Phobius"/>
    </source>
</evidence>
<evidence type="ECO:0000313" key="2">
    <source>
        <dbReference type="EMBL" id="SDI85132.1"/>
    </source>
</evidence>
<organism evidence="2 3">
    <name type="scientific">Natribacillus halophilus</name>
    <dbReference type="NCBI Taxonomy" id="549003"/>
    <lineage>
        <taxon>Bacteria</taxon>
        <taxon>Bacillati</taxon>
        <taxon>Bacillota</taxon>
        <taxon>Bacilli</taxon>
        <taxon>Bacillales</taxon>
        <taxon>Bacillaceae</taxon>
        <taxon>Natribacillus</taxon>
    </lineage>
</organism>
<feature type="transmembrane region" description="Helical" evidence="1">
    <location>
        <begin position="7"/>
        <end position="25"/>
    </location>
</feature>
<feature type="transmembrane region" description="Helical" evidence="1">
    <location>
        <begin position="45"/>
        <end position="68"/>
    </location>
</feature>
<proteinExistence type="predicted"/>
<name>A0A1G8NY08_9BACI</name>
<dbReference type="Proteomes" id="UP000198853">
    <property type="component" value="Unassembled WGS sequence"/>
</dbReference>
<dbReference type="AlphaFoldDB" id="A0A1G8NY08"/>
<reference evidence="2 3" key="1">
    <citation type="submission" date="2016-10" db="EMBL/GenBank/DDBJ databases">
        <authorList>
            <person name="de Groot N.N."/>
        </authorList>
    </citation>
    <scope>NUCLEOTIDE SEQUENCE [LARGE SCALE GENOMIC DNA]</scope>
    <source>
        <strain evidence="2 3">DSM 21771</strain>
    </source>
</reference>
<dbReference type="PANTHER" id="PTHR36443">
    <property type="entry name" value="BSR5223 PROTEIN"/>
    <property type="match status" value="1"/>
</dbReference>
<keyword evidence="3" id="KW-1185">Reference proteome</keyword>
<keyword evidence="1" id="KW-0472">Membrane</keyword>
<accession>A0A1G8NY08</accession>
<dbReference type="RefSeq" id="WP_090398348.1">
    <property type="nucleotide sequence ID" value="NZ_FNEN01000007.1"/>
</dbReference>